<evidence type="ECO:0000313" key="2">
    <source>
        <dbReference type="WBParaSite" id="Gr19_v10_g3298.t1"/>
    </source>
</evidence>
<dbReference type="WBParaSite" id="Gr19_v10_g3298.t1">
    <property type="protein sequence ID" value="Gr19_v10_g3298.t1"/>
    <property type="gene ID" value="Gr19_v10_g3298"/>
</dbReference>
<evidence type="ECO:0000313" key="1">
    <source>
        <dbReference type="Proteomes" id="UP000887572"/>
    </source>
</evidence>
<accession>A0A914HQG0</accession>
<dbReference type="AlphaFoldDB" id="A0A914HQG0"/>
<name>A0A914HQG0_GLORO</name>
<reference evidence="2" key="1">
    <citation type="submission" date="2022-11" db="UniProtKB">
        <authorList>
            <consortium name="WormBaseParasite"/>
        </authorList>
    </citation>
    <scope>IDENTIFICATION</scope>
</reference>
<organism evidence="1 2">
    <name type="scientific">Globodera rostochiensis</name>
    <name type="common">Golden nematode worm</name>
    <name type="synonym">Heterodera rostochiensis</name>
    <dbReference type="NCBI Taxonomy" id="31243"/>
    <lineage>
        <taxon>Eukaryota</taxon>
        <taxon>Metazoa</taxon>
        <taxon>Ecdysozoa</taxon>
        <taxon>Nematoda</taxon>
        <taxon>Chromadorea</taxon>
        <taxon>Rhabditida</taxon>
        <taxon>Tylenchina</taxon>
        <taxon>Tylenchomorpha</taxon>
        <taxon>Tylenchoidea</taxon>
        <taxon>Heteroderidae</taxon>
        <taxon>Heteroderinae</taxon>
        <taxon>Globodera</taxon>
    </lineage>
</organism>
<protein>
    <submittedName>
        <fullName evidence="2">Uncharacterized protein</fullName>
    </submittedName>
</protein>
<sequence length="158" mass="18057">MPILATSADHLRLQPKKPSRILNYTGAKFNKDQRGRLICTDNSHDGFHIIVEFVAGEGCIKYLCKYMMKGAGMESKSQMPVQAKVRLTTTDCTKSVWLAIFPPWKLICSNWEHRSYGMPIEAAQAEEERRNQKCQDDALHLIYATAYKNLWYGAAKKE</sequence>
<dbReference type="Proteomes" id="UP000887572">
    <property type="component" value="Unplaced"/>
</dbReference>
<proteinExistence type="predicted"/>
<keyword evidence="1" id="KW-1185">Reference proteome</keyword>